<dbReference type="RefSeq" id="WP_015192573.1">
    <property type="nucleotide sequence ID" value="NC_019748.1"/>
</dbReference>
<evidence type="ECO:0000313" key="7">
    <source>
        <dbReference type="EMBL" id="AFZ34900.1"/>
    </source>
</evidence>
<comment type="similarity">
    <text evidence="1">In the C-terminal section; belongs to the transposase 35 family.</text>
</comment>
<keyword evidence="8" id="KW-1185">Reference proteome</keyword>
<name>K9XQK6_STAC7</name>
<organism evidence="7 8">
    <name type="scientific">Stanieria cyanosphaera (strain ATCC 29371 / PCC 7437)</name>
    <dbReference type="NCBI Taxonomy" id="111780"/>
    <lineage>
        <taxon>Bacteria</taxon>
        <taxon>Bacillati</taxon>
        <taxon>Cyanobacteriota</taxon>
        <taxon>Cyanophyceae</taxon>
        <taxon>Pleurocapsales</taxon>
        <taxon>Dermocarpellaceae</taxon>
        <taxon>Stanieria</taxon>
    </lineage>
</organism>
<gene>
    <name evidence="7" type="ordered locus">Sta7437_1333</name>
</gene>
<dbReference type="GO" id="GO:0006310">
    <property type="term" value="P:DNA recombination"/>
    <property type="evidence" value="ECO:0007669"/>
    <property type="project" value="UniProtKB-KW"/>
</dbReference>
<dbReference type="Pfam" id="PF07282">
    <property type="entry name" value="Cas12f1-like_TNB"/>
    <property type="match status" value="1"/>
</dbReference>
<dbReference type="GO" id="GO:0032196">
    <property type="term" value="P:transposition"/>
    <property type="evidence" value="ECO:0007669"/>
    <property type="project" value="UniProtKB-KW"/>
</dbReference>
<evidence type="ECO:0000256" key="2">
    <source>
        <dbReference type="ARBA" id="ARBA00022578"/>
    </source>
</evidence>
<dbReference type="EMBL" id="CP003653">
    <property type="protein sequence ID" value="AFZ34900.1"/>
    <property type="molecule type" value="Genomic_DNA"/>
</dbReference>
<proteinExistence type="inferred from homology"/>
<reference evidence="8" key="1">
    <citation type="journal article" date="2013" name="Proc. Natl. Acad. Sci. U.S.A.">
        <title>Improving the coverage of the cyanobacterial phylum using diversity-driven genome sequencing.</title>
        <authorList>
            <person name="Shih P.M."/>
            <person name="Wu D."/>
            <person name="Latifi A."/>
            <person name="Axen S.D."/>
            <person name="Fewer D.P."/>
            <person name="Talla E."/>
            <person name="Calteau A."/>
            <person name="Cai F."/>
            <person name="Tandeau de Marsac N."/>
            <person name="Rippka R."/>
            <person name="Herdman M."/>
            <person name="Sivonen K."/>
            <person name="Coursin T."/>
            <person name="Laurent T."/>
            <person name="Goodwin L."/>
            <person name="Nolan M."/>
            <person name="Davenport K.W."/>
            <person name="Han C.S."/>
            <person name="Rubin E.M."/>
            <person name="Eisen J.A."/>
            <person name="Woyke T."/>
            <person name="Gugger M."/>
            <person name="Kerfeld C.A."/>
        </authorList>
    </citation>
    <scope>NUCLEOTIDE SEQUENCE [LARGE SCALE GENOMIC DNA]</scope>
    <source>
        <strain evidence="8">ATCC 29371 / PCC 7437</strain>
    </source>
</reference>
<keyword evidence="3" id="KW-0238">DNA-binding</keyword>
<dbReference type="HOGENOM" id="CLU_032903_16_5_3"/>
<keyword evidence="2" id="KW-0815">Transposition</keyword>
<dbReference type="GO" id="GO:0003677">
    <property type="term" value="F:DNA binding"/>
    <property type="evidence" value="ECO:0007669"/>
    <property type="project" value="UniProtKB-KW"/>
</dbReference>
<evidence type="ECO:0000259" key="5">
    <source>
        <dbReference type="Pfam" id="PF01385"/>
    </source>
</evidence>
<accession>K9XQK6</accession>
<evidence type="ECO:0000256" key="3">
    <source>
        <dbReference type="ARBA" id="ARBA00023125"/>
    </source>
</evidence>
<dbReference type="PATRIC" id="fig|111780.3.peg.1391"/>
<protein>
    <submittedName>
        <fullName evidence="7">Transposase, IS605 OrfB family</fullName>
    </submittedName>
</protein>
<dbReference type="KEGG" id="scs:Sta7437_1333"/>
<dbReference type="Proteomes" id="UP000010473">
    <property type="component" value="Chromosome"/>
</dbReference>
<evidence type="ECO:0000313" key="8">
    <source>
        <dbReference type="Proteomes" id="UP000010473"/>
    </source>
</evidence>
<feature type="domain" description="Probable transposase IS891/IS1136/IS1341" evidence="5">
    <location>
        <begin position="157"/>
        <end position="272"/>
    </location>
</feature>
<dbReference type="AlphaFoldDB" id="K9XQK6"/>
<feature type="domain" description="Cas12f1-like TNB" evidence="6">
    <location>
        <begin position="291"/>
        <end position="354"/>
    </location>
</feature>
<evidence type="ECO:0000256" key="4">
    <source>
        <dbReference type="ARBA" id="ARBA00023172"/>
    </source>
</evidence>
<sequence>MPNYFVRKLKLEKTPQLDSLARAAGELYSRTLVSFWRTVRKKDIWLSGYIMERWHTSSSLHAHSSDAVTQSFYGSLKSWRTRRKTDPHSKPPKRRRWYFKVTWKKAAIKLKNGKLFLSNGRGNKSLVVDWRWKKPKTVELGWNKASQCYELRACYSDTIPNTGEAKGVAAADLGEIHPMVIADGVNTDIFNGRYLRSVRRYQNKVKGKLAKLIDKKKRGSKRRKRLIRSKQKQLAKFNNQIKDIEHKLTSRAVSMLKLRGIQTLVIGDMRDIKDDLDYGKKNNQKLHQWSFGSIRHKLEYKCARAGIKTTLITEEYTSQECLCCRTRNKPKKRNYLCNSCHAKFHRDQVGSNNIRAKYLGEVPVVGIMAVPSGVRYHSHLQCNLSEAILLGNSLASSYGE</sequence>
<dbReference type="STRING" id="111780.Sta7437_1333"/>
<dbReference type="NCBIfam" id="TIGR01766">
    <property type="entry name" value="IS200/IS605 family accessory protein TnpB-like domain"/>
    <property type="match status" value="1"/>
</dbReference>
<dbReference type="NCBIfam" id="NF040570">
    <property type="entry name" value="guided_TnpB"/>
    <property type="match status" value="1"/>
</dbReference>
<dbReference type="eggNOG" id="COG0675">
    <property type="taxonomic scope" value="Bacteria"/>
</dbReference>
<evidence type="ECO:0000259" key="6">
    <source>
        <dbReference type="Pfam" id="PF07282"/>
    </source>
</evidence>
<dbReference type="InterPro" id="IPR001959">
    <property type="entry name" value="Transposase"/>
</dbReference>
<dbReference type="OrthoDB" id="503239at2"/>
<dbReference type="InterPro" id="IPR010095">
    <property type="entry name" value="Cas12f1-like_TNB"/>
</dbReference>
<evidence type="ECO:0000256" key="1">
    <source>
        <dbReference type="ARBA" id="ARBA00008761"/>
    </source>
</evidence>
<dbReference type="Pfam" id="PF01385">
    <property type="entry name" value="OrfB_IS605"/>
    <property type="match status" value="1"/>
</dbReference>
<keyword evidence="4" id="KW-0233">DNA recombination</keyword>